<protein>
    <submittedName>
        <fullName evidence="1">Uncharacterized protein</fullName>
    </submittedName>
</protein>
<accession>A0AAD1UIK3</accession>
<dbReference type="Proteomes" id="UP001295684">
    <property type="component" value="Unassembled WGS sequence"/>
</dbReference>
<name>A0AAD1UIK3_EUPCR</name>
<keyword evidence="2" id="KW-1185">Reference proteome</keyword>
<comment type="caution">
    <text evidence="1">The sequence shown here is derived from an EMBL/GenBank/DDBJ whole genome shotgun (WGS) entry which is preliminary data.</text>
</comment>
<dbReference type="AlphaFoldDB" id="A0AAD1UIK3"/>
<gene>
    <name evidence="1" type="ORF">ECRASSUSDP1_LOCUS11366</name>
</gene>
<sequence>MMYSQSSLYELGFVKGSNNEIVKNCESPTIEEEKAKSLDGIDMTIGFPAYQKLKKRIKVTELQRFQKLKK</sequence>
<evidence type="ECO:0000313" key="2">
    <source>
        <dbReference type="Proteomes" id="UP001295684"/>
    </source>
</evidence>
<reference evidence="1" key="1">
    <citation type="submission" date="2023-07" db="EMBL/GenBank/DDBJ databases">
        <authorList>
            <consortium name="AG Swart"/>
            <person name="Singh M."/>
            <person name="Singh A."/>
            <person name="Seah K."/>
            <person name="Emmerich C."/>
        </authorList>
    </citation>
    <scope>NUCLEOTIDE SEQUENCE</scope>
    <source>
        <strain evidence="1">DP1</strain>
    </source>
</reference>
<organism evidence="1 2">
    <name type="scientific">Euplotes crassus</name>
    <dbReference type="NCBI Taxonomy" id="5936"/>
    <lineage>
        <taxon>Eukaryota</taxon>
        <taxon>Sar</taxon>
        <taxon>Alveolata</taxon>
        <taxon>Ciliophora</taxon>
        <taxon>Intramacronucleata</taxon>
        <taxon>Spirotrichea</taxon>
        <taxon>Hypotrichia</taxon>
        <taxon>Euplotida</taxon>
        <taxon>Euplotidae</taxon>
        <taxon>Moneuplotes</taxon>
    </lineage>
</organism>
<proteinExistence type="predicted"/>
<evidence type="ECO:0000313" key="1">
    <source>
        <dbReference type="EMBL" id="CAI2370058.1"/>
    </source>
</evidence>
<dbReference type="EMBL" id="CAMPGE010011220">
    <property type="protein sequence ID" value="CAI2370058.1"/>
    <property type="molecule type" value="Genomic_DNA"/>
</dbReference>